<keyword evidence="1" id="KW-0472">Membrane</keyword>
<dbReference type="EMBL" id="AOIL01000020">
    <property type="protein sequence ID" value="ELY93136.1"/>
    <property type="molecule type" value="Genomic_DNA"/>
</dbReference>
<dbReference type="AlphaFoldDB" id="M0A478"/>
<accession>M0A478</accession>
<dbReference type="PATRIC" id="fig|1230458.4.peg.1590"/>
<proteinExistence type="predicted"/>
<keyword evidence="3" id="KW-1185">Reference proteome</keyword>
<comment type="caution">
    <text evidence="2">The sequence shown here is derived from an EMBL/GenBank/DDBJ whole genome shotgun (WGS) entry which is preliminary data.</text>
</comment>
<evidence type="ECO:0000313" key="2">
    <source>
        <dbReference type="EMBL" id="ELY93136.1"/>
    </source>
</evidence>
<feature type="transmembrane region" description="Helical" evidence="1">
    <location>
        <begin position="111"/>
        <end position="134"/>
    </location>
</feature>
<evidence type="ECO:0000313" key="3">
    <source>
        <dbReference type="Proteomes" id="UP000011648"/>
    </source>
</evidence>
<keyword evidence="1" id="KW-1133">Transmembrane helix</keyword>
<sequence>MSGEKSITLPSCNLLWTNTVFAGAKSHFVYPHSLPEREITKTVDMTFVPPECNVLLNDATNGLGSERSDVQMSDLLDAAEGAIALVCGGFIFLLFGSALGTTGLIDLSLWGIVYVLVGIVVLVTAAAAAAGAVISEVV</sequence>
<feature type="transmembrane region" description="Helical" evidence="1">
    <location>
        <begin position="82"/>
        <end position="105"/>
    </location>
</feature>
<keyword evidence="1" id="KW-0812">Transmembrane</keyword>
<protein>
    <recommendedName>
        <fullName evidence="4">Transmembrane protein</fullName>
    </recommendedName>
</protein>
<evidence type="ECO:0008006" key="4">
    <source>
        <dbReference type="Google" id="ProtNLM"/>
    </source>
</evidence>
<reference evidence="2 3" key="1">
    <citation type="journal article" date="2014" name="PLoS Genet.">
        <title>Phylogenetically driven sequencing of extremely halophilic archaea reveals strategies for static and dynamic osmo-response.</title>
        <authorList>
            <person name="Becker E.A."/>
            <person name="Seitzer P.M."/>
            <person name="Tritt A."/>
            <person name="Larsen D."/>
            <person name="Krusor M."/>
            <person name="Yao A.I."/>
            <person name="Wu D."/>
            <person name="Madern D."/>
            <person name="Eisen J.A."/>
            <person name="Darling A.E."/>
            <person name="Facciotti M.T."/>
        </authorList>
    </citation>
    <scope>NUCLEOTIDE SEQUENCE [LARGE SCALE GENOMIC DNA]</scope>
    <source>
        <strain evidence="2 3">DSM 12281</strain>
    </source>
</reference>
<organism evidence="2 3">
    <name type="scientific">Natrialba taiwanensis DSM 12281</name>
    <dbReference type="NCBI Taxonomy" id="1230458"/>
    <lineage>
        <taxon>Archaea</taxon>
        <taxon>Methanobacteriati</taxon>
        <taxon>Methanobacteriota</taxon>
        <taxon>Stenosarchaea group</taxon>
        <taxon>Halobacteria</taxon>
        <taxon>Halobacteriales</taxon>
        <taxon>Natrialbaceae</taxon>
        <taxon>Natrialba</taxon>
    </lineage>
</organism>
<gene>
    <name evidence="2" type="ORF">C484_07973</name>
</gene>
<name>M0A478_9EURY</name>
<dbReference type="Proteomes" id="UP000011648">
    <property type="component" value="Unassembled WGS sequence"/>
</dbReference>
<evidence type="ECO:0000256" key="1">
    <source>
        <dbReference type="SAM" id="Phobius"/>
    </source>
</evidence>